<evidence type="ECO:0000256" key="7">
    <source>
        <dbReference type="SAM" id="Phobius"/>
    </source>
</evidence>
<comment type="similarity">
    <text evidence="2">Belongs to the UPF0410 family.</text>
</comment>
<feature type="transmembrane region" description="Helical" evidence="7">
    <location>
        <begin position="58"/>
        <end position="78"/>
    </location>
</feature>
<evidence type="ECO:0000313" key="8">
    <source>
        <dbReference type="EMBL" id="NHN77141.1"/>
    </source>
</evidence>
<evidence type="ECO:0000256" key="4">
    <source>
        <dbReference type="ARBA" id="ARBA00022692"/>
    </source>
</evidence>
<comment type="caution">
    <text evidence="8">The sequence shown here is derived from an EMBL/GenBank/DDBJ whole genome shotgun (WGS) entry which is preliminary data.</text>
</comment>
<dbReference type="AlphaFoldDB" id="A0AA43Z5G9"/>
<keyword evidence="3" id="KW-1003">Cell membrane</keyword>
<evidence type="ECO:0000313" key="9">
    <source>
        <dbReference type="Proteomes" id="UP000736384"/>
    </source>
</evidence>
<feature type="transmembrane region" description="Helical" evidence="7">
    <location>
        <begin position="27"/>
        <end position="46"/>
    </location>
</feature>
<dbReference type="GO" id="GO:0005886">
    <property type="term" value="C:plasma membrane"/>
    <property type="evidence" value="ECO:0007669"/>
    <property type="project" value="UniProtKB-SubCell"/>
</dbReference>
<dbReference type="InterPro" id="IPR007341">
    <property type="entry name" value="Transgly_assoc"/>
</dbReference>
<dbReference type="PANTHER" id="PTHR33884:SF7">
    <property type="entry name" value="BSL8023 PROTEIN"/>
    <property type="match status" value="1"/>
</dbReference>
<gene>
    <name evidence="8" type="ORF">HA520_07515</name>
</gene>
<sequence length="81" mass="8228">MGILGTILIGLLVGVVARFLKPGDQPMGWIMTILLGIGGSVVATYGGQALGIYHAGEAAGFIGAVIGAILLLVVFGYLRKS</sequence>
<dbReference type="RefSeq" id="WP_131339596.1">
    <property type="nucleotide sequence ID" value="NZ_JAAPAP010000004.1"/>
</dbReference>
<evidence type="ECO:0000256" key="2">
    <source>
        <dbReference type="ARBA" id="ARBA00011006"/>
    </source>
</evidence>
<proteinExistence type="inferred from homology"/>
<organism evidence="8 9">
    <name type="scientific">Azotobacter chroococcum</name>
    <dbReference type="NCBI Taxonomy" id="353"/>
    <lineage>
        <taxon>Bacteria</taxon>
        <taxon>Pseudomonadati</taxon>
        <taxon>Pseudomonadota</taxon>
        <taxon>Gammaproteobacteria</taxon>
        <taxon>Pseudomonadales</taxon>
        <taxon>Pseudomonadaceae</taxon>
        <taxon>Azotobacter</taxon>
    </lineage>
</organism>
<evidence type="ECO:0000256" key="6">
    <source>
        <dbReference type="ARBA" id="ARBA00023136"/>
    </source>
</evidence>
<keyword evidence="5 7" id="KW-1133">Transmembrane helix</keyword>
<reference evidence="8" key="1">
    <citation type="submission" date="2020-03" db="EMBL/GenBank/DDBJ databases">
        <title>Genome assembly of Azotobacter chroococcum W5.</title>
        <authorList>
            <person name="Kannepalli A."/>
        </authorList>
    </citation>
    <scope>NUCLEOTIDE SEQUENCE</scope>
    <source>
        <strain evidence="8">W5</strain>
    </source>
</reference>
<evidence type="ECO:0000256" key="3">
    <source>
        <dbReference type="ARBA" id="ARBA00022475"/>
    </source>
</evidence>
<accession>A0AA43Z5G9</accession>
<name>A0AA43Z5G9_9GAMM</name>
<keyword evidence="4 7" id="KW-0812">Transmembrane</keyword>
<dbReference type="Pfam" id="PF04226">
    <property type="entry name" value="Transgly_assoc"/>
    <property type="match status" value="1"/>
</dbReference>
<comment type="subcellular location">
    <subcellularLocation>
        <location evidence="1">Cell membrane</location>
        <topology evidence="1">Multi-pass membrane protein</topology>
    </subcellularLocation>
</comment>
<dbReference type="EMBL" id="JAAPAP010000004">
    <property type="protein sequence ID" value="NHN77141.1"/>
    <property type="molecule type" value="Genomic_DNA"/>
</dbReference>
<evidence type="ECO:0000256" key="1">
    <source>
        <dbReference type="ARBA" id="ARBA00004651"/>
    </source>
</evidence>
<keyword evidence="6 7" id="KW-0472">Membrane</keyword>
<dbReference type="PANTHER" id="PTHR33884">
    <property type="entry name" value="UPF0410 PROTEIN YMGE"/>
    <property type="match status" value="1"/>
</dbReference>
<dbReference type="Proteomes" id="UP000736384">
    <property type="component" value="Unassembled WGS sequence"/>
</dbReference>
<protein>
    <submittedName>
        <fullName evidence="8">GlsB/YeaQ/YmgE family stress response membrane protein</fullName>
    </submittedName>
</protein>
<evidence type="ECO:0000256" key="5">
    <source>
        <dbReference type="ARBA" id="ARBA00022989"/>
    </source>
</evidence>